<evidence type="ECO:0000313" key="1">
    <source>
        <dbReference type="EMBL" id="EST48318.1"/>
    </source>
</evidence>
<reference evidence="1" key="1">
    <citation type="journal article" date="2014" name="PLoS Genet.">
        <title>The Genome of Spironucleus salmonicida Highlights a Fish Pathogen Adapted to Fluctuating Environments.</title>
        <authorList>
            <person name="Xu F."/>
            <person name="Jerlstrom-Hultqvist J."/>
            <person name="Einarsson E."/>
            <person name="Astvaldsson A."/>
            <person name="Svard S.G."/>
            <person name="Andersson J.O."/>
        </authorList>
    </citation>
    <scope>NUCLEOTIDE SEQUENCE</scope>
</reference>
<dbReference type="VEuPathDB" id="GiardiaDB:SS50377_23924"/>
<name>V6LVP7_9EUKA</name>
<protein>
    <submittedName>
        <fullName evidence="1">Uncharacterized protein</fullName>
    </submittedName>
</protein>
<accession>V6LVP7</accession>
<dbReference type="AlphaFoldDB" id="V6LVP7"/>
<organism evidence="1">
    <name type="scientific">Spironucleus salmonicida</name>
    <dbReference type="NCBI Taxonomy" id="348837"/>
    <lineage>
        <taxon>Eukaryota</taxon>
        <taxon>Metamonada</taxon>
        <taxon>Diplomonadida</taxon>
        <taxon>Hexamitidae</taxon>
        <taxon>Hexamitinae</taxon>
        <taxon>Spironucleus</taxon>
    </lineage>
</organism>
<gene>
    <name evidence="1" type="ORF">SS50377_11520</name>
</gene>
<proteinExistence type="predicted"/>
<sequence length="130" mass="15027">MGIQVSKLENNVVNQLRQQQPLLTYDISSLQPNIENQQPQFSFIRQPIYNNSTSFQNQSESKLPNGFKLISPRNKQWLLNNNSAGSEKVSYYTFIETETEARNQELYQSADRLSRILTLICDNNNGQIIQ</sequence>
<dbReference type="EMBL" id="KI545993">
    <property type="protein sequence ID" value="EST48318.1"/>
    <property type="molecule type" value="Genomic_DNA"/>
</dbReference>